<dbReference type="GO" id="GO:0009103">
    <property type="term" value="P:lipopolysaccharide biosynthetic process"/>
    <property type="evidence" value="ECO:0007669"/>
    <property type="project" value="UniProtKB-UniRule"/>
</dbReference>
<dbReference type="EMBL" id="SJSN01000006">
    <property type="protein sequence ID" value="TCD10466.1"/>
    <property type="molecule type" value="Genomic_DNA"/>
</dbReference>
<dbReference type="OrthoDB" id="9815559at2"/>
<comment type="pathway">
    <text evidence="5">Nucleotide-sugar biosynthesis; CMP-3-deoxy-D-manno-octulosonate biosynthesis; CMP-3-deoxy-D-manno-octulosonate from 3-deoxy-D-manno-octulosonate and CTP: step 1/1.</text>
</comment>
<protein>
    <recommendedName>
        <fullName evidence="5">3-deoxy-manno-octulosonate cytidylyltransferase</fullName>
        <ecNumber evidence="5">2.7.7.38</ecNumber>
    </recommendedName>
    <alternativeName>
        <fullName evidence="5">CMP-2-keto-3-deoxyoctulosonic acid synthase</fullName>
        <shortName evidence="5">CKS</shortName>
        <shortName evidence="5">CMP-KDO synthase</shortName>
    </alternativeName>
</protein>
<dbReference type="InterPro" id="IPR004528">
    <property type="entry name" value="KdsB"/>
</dbReference>
<dbReference type="PANTHER" id="PTHR42866">
    <property type="entry name" value="3-DEOXY-MANNO-OCTULOSONATE CYTIDYLYLTRANSFERASE"/>
    <property type="match status" value="1"/>
</dbReference>
<dbReference type="UniPathway" id="UPA00358">
    <property type="reaction ID" value="UER00476"/>
</dbReference>
<name>A0A4R0P155_9SPHI</name>
<dbReference type="Pfam" id="PF02348">
    <property type="entry name" value="CTP_transf_3"/>
    <property type="match status" value="1"/>
</dbReference>
<dbReference type="EC" id="2.7.7.38" evidence="5"/>
<evidence type="ECO:0000256" key="3">
    <source>
        <dbReference type="ARBA" id="ARBA00022695"/>
    </source>
</evidence>
<dbReference type="NCBIfam" id="NF009905">
    <property type="entry name" value="PRK13368.1"/>
    <property type="match status" value="1"/>
</dbReference>
<evidence type="ECO:0000313" key="6">
    <source>
        <dbReference type="EMBL" id="TCD10466.1"/>
    </source>
</evidence>
<dbReference type="NCBIfam" id="TIGR00466">
    <property type="entry name" value="kdsB"/>
    <property type="match status" value="1"/>
</dbReference>
<evidence type="ECO:0000256" key="4">
    <source>
        <dbReference type="ARBA" id="ARBA00022985"/>
    </source>
</evidence>
<keyword evidence="3 5" id="KW-0548">Nucleotidyltransferase</keyword>
<dbReference type="PANTHER" id="PTHR42866:SF2">
    <property type="entry name" value="3-DEOXY-MANNO-OCTULOSONATE CYTIDYLYLTRANSFERASE, MITOCHONDRIAL"/>
    <property type="match status" value="1"/>
</dbReference>
<keyword evidence="7" id="KW-1185">Reference proteome</keyword>
<comment type="function">
    <text evidence="5">Activates KDO (a required 8-carbon sugar) for incorporation into bacterial lipopolysaccharide in Gram-negative bacteria.</text>
</comment>
<comment type="similarity">
    <text evidence="5">Belongs to the KdsB family.</text>
</comment>
<dbReference type="FunFam" id="3.90.550.10:FF:000011">
    <property type="entry name" value="3-deoxy-manno-octulosonate cytidylyltransferase"/>
    <property type="match status" value="1"/>
</dbReference>
<dbReference type="InterPro" id="IPR029044">
    <property type="entry name" value="Nucleotide-diphossugar_trans"/>
</dbReference>
<dbReference type="RefSeq" id="WP_131557840.1">
    <property type="nucleotide sequence ID" value="NZ_SJSN01000006.1"/>
</dbReference>
<dbReference type="GO" id="GO:0008690">
    <property type="term" value="F:3-deoxy-manno-octulosonate cytidylyltransferase activity"/>
    <property type="evidence" value="ECO:0007669"/>
    <property type="project" value="UniProtKB-UniRule"/>
</dbReference>
<evidence type="ECO:0000256" key="2">
    <source>
        <dbReference type="ARBA" id="ARBA00022679"/>
    </source>
</evidence>
<dbReference type="HAMAP" id="MF_00057">
    <property type="entry name" value="KdsB"/>
    <property type="match status" value="1"/>
</dbReference>
<dbReference type="GO" id="GO:0016020">
    <property type="term" value="C:membrane"/>
    <property type="evidence" value="ECO:0007669"/>
    <property type="project" value="UniProtKB-SubCell"/>
</dbReference>
<evidence type="ECO:0000256" key="1">
    <source>
        <dbReference type="ARBA" id="ARBA00004370"/>
    </source>
</evidence>
<comment type="catalytic activity">
    <reaction evidence="5">
        <text>3-deoxy-alpha-D-manno-oct-2-ulosonate + CTP = CMP-3-deoxy-beta-D-manno-octulosonate + diphosphate</text>
        <dbReference type="Rhea" id="RHEA:23448"/>
        <dbReference type="ChEBI" id="CHEBI:33019"/>
        <dbReference type="ChEBI" id="CHEBI:37563"/>
        <dbReference type="ChEBI" id="CHEBI:85986"/>
        <dbReference type="ChEBI" id="CHEBI:85987"/>
        <dbReference type="EC" id="2.7.7.38"/>
    </reaction>
</comment>
<keyword evidence="2 5" id="KW-0808">Transferase</keyword>
<organism evidence="6 7">
    <name type="scientific">Pedobacter frigidisoli</name>
    <dbReference type="NCBI Taxonomy" id="2530455"/>
    <lineage>
        <taxon>Bacteria</taxon>
        <taxon>Pseudomonadati</taxon>
        <taxon>Bacteroidota</taxon>
        <taxon>Sphingobacteriia</taxon>
        <taxon>Sphingobacteriales</taxon>
        <taxon>Sphingobacteriaceae</taxon>
        <taxon>Pedobacter</taxon>
    </lineage>
</organism>
<dbReference type="NCBIfam" id="NF003950">
    <property type="entry name" value="PRK05450.1-3"/>
    <property type="match status" value="1"/>
</dbReference>
<proteinExistence type="inferred from homology"/>
<dbReference type="NCBIfam" id="NF003952">
    <property type="entry name" value="PRK05450.1-5"/>
    <property type="match status" value="1"/>
</dbReference>
<sequence length="262" mass="29574">MNDGNSKSPLGDLRVIGIIPARYASTRFPGKPLVDIAGKTMIQRVYEQAFKAKSLSKVVIATDDERIADEVKRFRGEFVFTASHHQSGTDRCAEVIEQFPEFDIVINIQGDEPFIEPAQIDLLASCFIEEKVQLATLIKPIQSQESIYNPNSPKVVIDVNGRAMYFSRSPIPFIRNGEPGVWAEKHQFYKHIGIYGYRTESLKAITKLPPSSLELAESLEQLRWIENGFYIQTKITDLETVAIDTPEDLLKLNKLIASLKME</sequence>
<reference evidence="6 7" key="1">
    <citation type="submission" date="2019-02" db="EMBL/GenBank/DDBJ databases">
        <title>Pedobacter sp. RP-3-11 sp. nov., isolated from Arctic soil.</title>
        <authorList>
            <person name="Dahal R.H."/>
        </authorList>
    </citation>
    <scope>NUCLEOTIDE SEQUENCE [LARGE SCALE GENOMIC DNA]</scope>
    <source>
        <strain evidence="6 7">RP-3-11</strain>
    </source>
</reference>
<dbReference type="CDD" id="cd02517">
    <property type="entry name" value="CMP-KDO-Synthetase"/>
    <property type="match status" value="1"/>
</dbReference>
<dbReference type="GO" id="GO:0005829">
    <property type="term" value="C:cytosol"/>
    <property type="evidence" value="ECO:0007669"/>
    <property type="project" value="TreeGrafter"/>
</dbReference>
<evidence type="ECO:0000256" key="5">
    <source>
        <dbReference type="HAMAP-Rule" id="MF_00057"/>
    </source>
</evidence>
<dbReference type="Gene3D" id="3.90.550.10">
    <property type="entry name" value="Spore Coat Polysaccharide Biosynthesis Protein SpsA, Chain A"/>
    <property type="match status" value="1"/>
</dbReference>
<evidence type="ECO:0000313" key="7">
    <source>
        <dbReference type="Proteomes" id="UP000291485"/>
    </source>
</evidence>
<dbReference type="InterPro" id="IPR003329">
    <property type="entry name" value="Cytidylyl_trans"/>
</dbReference>
<comment type="caution">
    <text evidence="6">The sequence shown here is derived from an EMBL/GenBank/DDBJ whole genome shotgun (WGS) entry which is preliminary data.</text>
</comment>
<comment type="subcellular location">
    <subcellularLocation>
        <location evidence="5">Cytoplasm</location>
    </subcellularLocation>
    <subcellularLocation>
        <location evidence="1">Membrane</location>
    </subcellularLocation>
</comment>
<dbReference type="AlphaFoldDB" id="A0A4R0P155"/>
<dbReference type="SUPFAM" id="SSF53448">
    <property type="entry name" value="Nucleotide-diphospho-sugar transferases"/>
    <property type="match status" value="1"/>
</dbReference>
<keyword evidence="5" id="KW-0963">Cytoplasm</keyword>
<gene>
    <name evidence="5 6" type="primary">kdsB</name>
    <name evidence="6" type="ORF">EZ449_08950</name>
</gene>
<keyword evidence="4 5" id="KW-0448">Lipopolysaccharide biosynthesis</keyword>
<accession>A0A4R0P155</accession>
<dbReference type="GO" id="GO:0033468">
    <property type="term" value="P:CMP-keto-3-deoxy-D-manno-octulosonic acid biosynthetic process"/>
    <property type="evidence" value="ECO:0007669"/>
    <property type="project" value="UniProtKB-UniRule"/>
</dbReference>
<dbReference type="Proteomes" id="UP000291485">
    <property type="component" value="Unassembled WGS sequence"/>
</dbReference>